<dbReference type="KEGG" id="mrr:Moror_3488"/>
<dbReference type="EMBL" id="AWSO01002068">
    <property type="protein sequence ID" value="ESK82123.1"/>
    <property type="molecule type" value="Genomic_DNA"/>
</dbReference>
<name>V2W5R7_MONRO</name>
<protein>
    <submittedName>
        <fullName evidence="2">Uncharacterized protein</fullName>
    </submittedName>
</protein>
<feature type="region of interest" description="Disordered" evidence="1">
    <location>
        <begin position="511"/>
        <end position="616"/>
    </location>
</feature>
<dbReference type="HOGENOM" id="CLU_443498_0_0_1"/>
<feature type="compositionally biased region" description="Acidic residues" evidence="1">
    <location>
        <begin position="607"/>
        <end position="616"/>
    </location>
</feature>
<organism evidence="2 3">
    <name type="scientific">Moniliophthora roreri (strain MCA 2997)</name>
    <name type="common">Cocoa frosty pod rot fungus</name>
    <name type="synonym">Crinipellis roreri</name>
    <dbReference type="NCBI Taxonomy" id="1381753"/>
    <lineage>
        <taxon>Eukaryota</taxon>
        <taxon>Fungi</taxon>
        <taxon>Dikarya</taxon>
        <taxon>Basidiomycota</taxon>
        <taxon>Agaricomycotina</taxon>
        <taxon>Agaricomycetes</taxon>
        <taxon>Agaricomycetidae</taxon>
        <taxon>Agaricales</taxon>
        <taxon>Marasmiineae</taxon>
        <taxon>Marasmiaceae</taxon>
        <taxon>Moniliophthora</taxon>
    </lineage>
</organism>
<feature type="region of interest" description="Disordered" evidence="1">
    <location>
        <begin position="203"/>
        <end position="237"/>
    </location>
</feature>
<reference evidence="2 3" key="1">
    <citation type="journal article" date="2014" name="BMC Genomics">
        <title>Genome and secretome analysis of the hemibiotrophic fungal pathogen, Moniliophthora roreri, which causes frosty pod rot disease of cacao: mechanisms of the biotrophic and necrotrophic phases.</title>
        <authorList>
            <person name="Meinhardt L.W."/>
            <person name="Costa G.G.L."/>
            <person name="Thomazella D.P.T."/>
            <person name="Teixeira P.J.P.L."/>
            <person name="Carazzolle M.F."/>
            <person name="Schuster S.C."/>
            <person name="Carlson J.E."/>
            <person name="Guiltinan M.J."/>
            <person name="Mieczkowski P."/>
            <person name="Farmer A."/>
            <person name="Ramaraj T."/>
            <person name="Crozier J."/>
            <person name="Davis R.E."/>
            <person name="Shao J."/>
            <person name="Melnick R.L."/>
            <person name="Pereira G.A.G."/>
            <person name="Bailey B.A."/>
        </authorList>
    </citation>
    <scope>NUCLEOTIDE SEQUENCE [LARGE SCALE GENOMIC DNA]</scope>
    <source>
        <strain evidence="2 3">MCA 2997</strain>
    </source>
</reference>
<sequence length="616" mass="67014">MVSVLNANLVHDSIPPPPSVSPPSTVLSQWKANAKAPAKAKAVPKAVPKKTSDSCRGSFRSNIASVFSTTNGLRWQDPIVNTDRIDAAVHAHLDTLGLLASRDPAPSTDISHSTITPSKSPLPMADSILMPPADRASSSGGPSTLLALPPGTQALVSFVPSVGSSSSSSLFSTLGSKCLEIQVPQNSLTPQFSFSPADPVAKDPLLGLQNDLGALTNPSSTENAASKPTSQPKASAKIEEVKKKLKKKIAPGEKLNVAILSQITEEKAQRKKIAEDHHMKEGMVVKRMGRISAIMNQKAPSAYNCLFAIKAAELKKQALLRGENEALEAARTTACLNEEANGVWEHSQVSVIRFVTRSSFDQSVQAGYFGRGPFANFMKEKLKLTVWDLLEMYESYVCERRAHKGLNTNELKHDCSAWLSAGLEKVTHSKVKAMNFKHFKSMIQEKHKVCLVGWLENVPFMGIYDLPMVGVQALHDVILSGTLKWEKMQPHEFRVFQKELENLRAQGLDVDEVETKGTKKHKHGKSRKDAGPVKKHMRKVSRVKEKAGTKGGFKRKSKVAALSDTDDLGSDSNGSDNNDNNDDEEVNGDEQDSSRGNSSENKGLDTGLEEDELVDN</sequence>
<proteinExistence type="predicted"/>
<dbReference type="AlphaFoldDB" id="V2W5R7"/>
<dbReference type="OrthoDB" id="3253416at2759"/>
<accession>V2W5R7</accession>
<evidence type="ECO:0000313" key="3">
    <source>
        <dbReference type="Proteomes" id="UP000017559"/>
    </source>
</evidence>
<dbReference type="Proteomes" id="UP000017559">
    <property type="component" value="Unassembled WGS sequence"/>
</dbReference>
<keyword evidence="3" id="KW-1185">Reference proteome</keyword>
<evidence type="ECO:0000313" key="2">
    <source>
        <dbReference type="EMBL" id="ESK82123.1"/>
    </source>
</evidence>
<dbReference type="STRING" id="1381753.V2W5R7"/>
<comment type="caution">
    <text evidence="2">The sequence shown here is derived from an EMBL/GenBank/DDBJ whole genome shotgun (WGS) entry which is preliminary data.</text>
</comment>
<gene>
    <name evidence="2" type="ORF">Moror_3488</name>
</gene>
<feature type="compositionally biased region" description="Polar residues" evidence="1">
    <location>
        <begin position="216"/>
        <end position="233"/>
    </location>
</feature>
<evidence type="ECO:0000256" key="1">
    <source>
        <dbReference type="SAM" id="MobiDB-lite"/>
    </source>
</evidence>
<feature type="compositionally biased region" description="Acidic residues" evidence="1">
    <location>
        <begin position="579"/>
        <end position="591"/>
    </location>
</feature>